<name>A0ABD1VZJ2_9LAMI</name>
<dbReference type="AlphaFoldDB" id="A0ABD1VZJ2"/>
<dbReference type="EMBL" id="JBFOLK010000001">
    <property type="protein sequence ID" value="KAL2542680.1"/>
    <property type="molecule type" value="Genomic_DNA"/>
</dbReference>
<reference evidence="3" key="1">
    <citation type="submission" date="2024-07" db="EMBL/GenBank/DDBJ databases">
        <title>Two chromosome-level genome assemblies of Korean endemic species Abeliophyllum distichum and Forsythia ovata (Oleaceae).</title>
        <authorList>
            <person name="Jang H."/>
        </authorList>
    </citation>
    <scope>NUCLEOTIDE SEQUENCE [LARGE SCALE GENOMIC DNA]</scope>
</reference>
<accession>A0ABD1VZJ2</accession>
<organism evidence="2 3">
    <name type="scientific">Abeliophyllum distichum</name>
    <dbReference type="NCBI Taxonomy" id="126358"/>
    <lineage>
        <taxon>Eukaryota</taxon>
        <taxon>Viridiplantae</taxon>
        <taxon>Streptophyta</taxon>
        <taxon>Embryophyta</taxon>
        <taxon>Tracheophyta</taxon>
        <taxon>Spermatophyta</taxon>
        <taxon>Magnoliopsida</taxon>
        <taxon>eudicotyledons</taxon>
        <taxon>Gunneridae</taxon>
        <taxon>Pentapetalae</taxon>
        <taxon>asterids</taxon>
        <taxon>lamiids</taxon>
        <taxon>Lamiales</taxon>
        <taxon>Oleaceae</taxon>
        <taxon>Forsythieae</taxon>
        <taxon>Abeliophyllum</taxon>
    </lineage>
</organism>
<dbReference type="Proteomes" id="UP001604336">
    <property type="component" value="Unassembled WGS sequence"/>
</dbReference>
<dbReference type="Pfam" id="PF04195">
    <property type="entry name" value="Transposase_28"/>
    <property type="match status" value="1"/>
</dbReference>
<keyword evidence="3" id="KW-1185">Reference proteome</keyword>
<sequence length="127" mass="14427">MACSRITKEELEDLWLSYDILASVTLRAPGLEQRADDPSKGFVAIYEPAMQHGLGLPIHLFFCEVLRNWNLAPCQIIPNSWGQMVASYLLWVVAENGENLTPREFESIYRPCQSVGWFNVSPQPSQK</sequence>
<dbReference type="InterPro" id="IPR007321">
    <property type="entry name" value="Transposase_28"/>
</dbReference>
<evidence type="ECO:0000313" key="2">
    <source>
        <dbReference type="EMBL" id="KAL2542680.1"/>
    </source>
</evidence>
<protein>
    <recommendedName>
        <fullName evidence="1">Transposase (putative) gypsy type domain-containing protein</fullName>
    </recommendedName>
</protein>
<proteinExistence type="predicted"/>
<evidence type="ECO:0000259" key="1">
    <source>
        <dbReference type="Pfam" id="PF04195"/>
    </source>
</evidence>
<evidence type="ECO:0000313" key="3">
    <source>
        <dbReference type="Proteomes" id="UP001604336"/>
    </source>
</evidence>
<feature type="domain" description="Transposase (putative) gypsy type" evidence="1">
    <location>
        <begin position="46"/>
        <end position="84"/>
    </location>
</feature>
<gene>
    <name evidence="2" type="ORF">Adt_03658</name>
</gene>
<comment type="caution">
    <text evidence="2">The sequence shown here is derived from an EMBL/GenBank/DDBJ whole genome shotgun (WGS) entry which is preliminary data.</text>
</comment>